<keyword evidence="2" id="KW-1185">Reference proteome</keyword>
<proteinExistence type="predicted"/>
<gene>
    <name evidence="1" type="ORF">GO755_25385</name>
</gene>
<dbReference type="AlphaFoldDB" id="A0A7K1SHU3"/>
<dbReference type="RefSeq" id="WP_157588117.1">
    <property type="nucleotide sequence ID" value="NZ_WPIN01000011.1"/>
</dbReference>
<name>A0A7K1SHU3_9BACT</name>
<accession>A0A7K1SHU3</accession>
<dbReference type="EMBL" id="WPIN01000011">
    <property type="protein sequence ID" value="MVM33397.1"/>
    <property type="molecule type" value="Genomic_DNA"/>
</dbReference>
<evidence type="ECO:0000313" key="1">
    <source>
        <dbReference type="EMBL" id="MVM33397.1"/>
    </source>
</evidence>
<organism evidence="1 2">
    <name type="scientific">Spirosoma arboris</name>
    <dbReference type="NCBI Taxonomy" id="2682092"/>
    <lineage>
        <taxon>Bacteria</taxon>
        <taxon>Pseudomonadati</taxon>
        <taxon>Bacteroidota</taxon>
        <taxon>Cytophagia</taxon>
        <taxon>Cytophagales</taxon>
        <taxon>Cytophagaceae</taxon>
        <taxon>Spirosoma</taxon>
    </lineage>
</organism>
<comment type="caution">
    <text evidence="1">The sequence shown here is derived from an EMBL/GenBank/DDBJ whole genome shotgun (WGS) entry which is preliminary data.</text>
</comment>
<reference evidence="1 2" key="1">
    <citation type="submission" date="2019-12" db="EMBL/GenBank/DDBJ databases">
        <title>Spirosoma sp. HMF4905 genome sequencing and assembly.</title>
        <authorList>
            <person name="Kang H."/>
            <person name="Cha I."/>
            <person name="Kim H."/>
            <person name="Joh K."/>
        </authorList>
    </citation>
    <scope>NUCLEOTIDE SEQUENCE [LARGE SCALE GENOMIC DNA]</scope>
    <source>
        <strain evidence="1 2">HMF4905</strain>
    </source>
</reference>
<sequence>MHSVLAVMRRMACLLTILIVPQCSPETSQASQVTSDRSLAGKTFAVSLDGPAAVRFKDTAIRLVLLRNHRGQFWVSKQGISEQMTIGWQVNNDSLTLERIDSAKSEKRFPAQRFAVVKRGNVYQLASRWERMYLTELN</sequence>
<evidence type="ECO:0000313" key="2">
    <source>
        <dbReference type="Proteomes" id="UP000436006"/>
    </source>
</evidence>
<protein>
    <submittedName>
        <fullName evidence="1">Uncharacterized protein</fullName>
    </submittedName>
</protein>
<dbReference type="Proteomes" id="UP000436006">
    <property type="component" value="Unassembled WGS sequence"/>
</dbReference>